<feature type="region of interest" description="Disordered" evidence="1">
    <location>
        <begin position="1"/>
        <end position="39"/>
    </location>
</feature>
<keyword evidence="3" id="KW-1185">Reference proteome</keyword>
<name>A0A8H6WSI1_9AGAR</name>
<gene>
    <name evidence="2" type="ORF">MSAN_02485400</name>
</gene>
<organism evidence="2 3">
    <name type="scientific">Mycena sanguinolenta</name>
    <dbReference type="NCBI Taxonomy" id="230812"/>
    <lineage>
        <taxon>Eukaryota</taxon>
        <taxon>Fungi</taxon>
        <taxon>Dikarya</taxon>
        <taxon>Basidiomycota</taxon>
        <taxon>Agaricomycotina</taxon>
        <taxon>Agaricomycetes</taxon>
        <taxon>Agaricomycetidae</taxon>
        <taxon>Agaricales</taxon>
        <taxon>Marasmiineae</taxon>
        <taxon>Mycenaceae</taxon>
        <taxon>Mycena</taxon>
    </lineage>
</organism>
<accession>A0A8H6WSI1</accession>
<dbReference type="OrthoDB" id="10664511at2759"/>
<evidence type="ECO:0000313" key="3">
    <source>
        <dbReference type="Proteomes" id="UP000623467"/>
    </source>
</evidence>
<protein>
    <submittedName>
        <fullName evidence="2">Uncharacterized protein</fullName>
    </submittedName>
</protein>
<dbReference type="Proteomes" id="UP000623467">
    <property type="component" value="Unassembled WGS sequence"/>
</dbReference>
<sequence length="143" mass="15900">MTSQQVSTDEDSLWCSDHGDTELPSTPKTVPEAPVTPEQPASAELCCECNSGQLLTLEHLREAVHPLSVKQKYREAGRRNHTAQIFRRFPDLLFRCICDQKFHTAAAAAEHITALNDSKLGSDHIKSWGKAKGTEKTKNVTRT</sequence>
<dbReference type="AlphaFoldDB" id="A0A8H6WSI1"/>
<evidence type="ECO:0000256" key="1">
    <source>
        <dbReference type="SAM" id="MobiDB-lite"/>
    </source>
</evidence>
<comment type="caution">
    <text evidence="2">The sequence shown here is derived from an EMBL/GenBank/DDBJ whole genome shotgun (WGS) entry which is preliminary data.</text>
</comment>
<reference evidence="2" key="1">
    <citation type="submission" date="2020-05" db="EMBL/GenBank/DDBJ databases">
        <title>Mycena genomes resolve the evolution of fungal bioluminescence.</title>
        <authorList>
            <person name="Tsai I.J."/>
        </authorList>
    </citation>
    <scope>NUCLEOTIDE SEQUENCE</scope>
    <source>
        <strain evidence="2">160909Yilan</strain>
    </source>
</reference>
<proteinExistence type="predicted"/>
<evidence type="ECO:0000313" key="2">
    <source>
        <dbReference type="EMBL" id="KAF7328307.1"/>
    </source>
</evidence>
<dbReference type="EMBL" id="JACAZH010000081">
    <property type="protein sequence ID" value="KAF7328307.1"/>
    <property type="molecule type" value="Genomic_DNA"/>
</dbReference>